<gene>
    <name evidence="2" type="ORF">Amon01_000766700</name>
</gene>
<evidence type="ECO:0000313" key="3">
    <source>
        <dbReference type="Proteomes" id="UP001165063"/>
    </source>
</evidence>
<reference evidence="2" key="1">
    <citation type="submission" date="2023-04" db="EMBL/GenBank/DDBJ databases">
        <title>Ambrosiozyma monospora NBRC 1965.</title>
        <authorList>
            <person name="Ichikawa N."/>
            <person name="Sato H."/>
            <person name="Tonouchi N."/>
        </authorList>
    </citation>
    <scope>NUCLEOTIDE SEQUENCE</scope>
    <source>
        <strain evidence="2">NBRC 1965</strain>
    </source>
</reference>
<name>A0A9W6Z3N6_AMBMO</name>
<accession>A0A9W6Z3N6</accession>
<dbReference type="EMBL" id="BSXU01005800">
    <property type="protein sequence ID" value="GMG55594.1"/>
    <property type="molecule type" value="Genomic_DNA"/>
</dbReference>
<comment type="caution">
    <text evidence="2">The sequence shown here is derived from an EMBL/GenBank/DDBJ whole genome shotgun (WGS) entry which is preliminary data.</text>
</comment>
<evidence type="ECO:0000313" key="2">
    <source>
        <dbReference type="EMBL" id="GMG55594.1"/>
    </source>
</evidence>
<feature type="chain" id="PRO_5040935301" evidence="1">
    <location>
        <begin position="22"/>
        <end position="233"/>
    </location>
</feature>
<proteinExistence type="predicted"/>
<keyword evidence="3" id="KW-1185">Reference proteome</keyword>
<feature type="signal peptide" evidence="1">
    <location>
        <begin position="1"/>
        <end position="21"/>
    </location>
</feature>
<evidence type="ECO:0000256" key="1">
    <source>
        <dbReference type="SAM" id="SignalP"/>
    </source>
</evidence>
<dbReference type="OrthoDB" id="5583277at2759"/>
<sequence>MKFSTFSSTVLASLASQCALAANIAVYKFQQDNQQQQVPTISSKDSILNLADDIGLAPFYSIEEADDLESLSIGKQQETTDNRLLLIIGGVDDPTTFFAHNDEEPIFVVESQDDRSTDLFRSFLATAPQKLMKLKNLRLTQLSEEISILSSKANTALSHLWKKNFDHASGLKAENMWSDLKDSFVLQATHTKPINKRAVGLINDQHFIDELTQLDFFLKEQLSNAEDKNIQYL</sequence>
<protein>
    <submittedName>
        <fullName evidence="2">Unnamed protein product</fullName>
    </submittedName>
</protein>
<keyword evidence="1" id="KW-0732">Signal</keyword>
<dbReference type="Proteomes" id="UP001165063">
    <property type="component" value="Unassembled WGS sequence"/>
</dbReference>
<dbReference type="AlphaFoldDB" id="A0A9W6Z3N6"/>
<organism evidence="2 3">
    <name type="scientific">Ambrosiozyma monospora</name>
    <name type="common">Yeast</name>
    <name type="synonym">Endomycopsis monosporus</name>
    <dbReference type="NCBI Taxonomy" id="43982"/>
    <lineage>
        <taxon>Eukaryota</taxon>
        <taxon>Fungi</taxon>
        <taxon>Dikarya</taxon>
        <taxon>Ascomycota</taxon>
        <taxon>Saccharomycotina</taxon>
        <taxon>Pichiomycetes</taxon>
        <taxon>Pichiales</taxon>
        <taxon>Pichiaceae</taxon>
        <taxon>Ambrosiozyma</taxon>
    </lineage>
</organism>